<organism evidence="7">
    <name type="scientific">hydrothermal vent metagenome</name>
    <dbReference type="NCBI Taxonomy" id="652676"/>
    <lineage>
        <taxon>unclassified sequences</taxon>
        <taxon>metagenomes</taxon>
        <taxon>ecological metagenomes</taxon>
    </lineage>
</organism>
<keyword evidence="3 6" id="KW-0812">Transmembrane</keyword>
<evidence type="ECO:0000256" key="5">
    <source>
        <dbReference type="ARBA" id="ARBA00023136"/>
    </source>
</evidence>
<dbReference type="GO" id="GO:0016020">
    <property type="term" value="C:membrane"/>
    <property type="evidence" value="ECO:0007669"/>
    <property type="project" value="UniProtKB-SubCell"/>
</dbReference>
<evidence type="ECO:0000256" key="1">
    <source>
        <dbReference type="ARBA" id="ARBA00004141"/>
    </source>
</evidence>
<feature type="transmembrane region" description="Helical" evidence="6">
    <location>
        <begin position="24"/>
        <end position="41"/>
    </location>
</feature>
<evidence type="ECO:0000256" key="3">
    <source>
        <dbReference type="ARBA" id="ARBA00022692"/>
    </source>
</evidence>
<dbReference type="AlphaFoldDB" id="A0A3B1C967"/>
<dbReference type="EMBL" id="UOGC01000116">
    <property type="protein sequence ID" value="VAX21213.1"/>
    <property type="molecule type" value="Genomic_DNA"/>
</dbReference>
<keyword evidence="5 6" id="KW-0472">Membrane</keyword>
<reference evidence="7" key="1">
    <citation type="submission" date="2018-06" db="EMBL/GenBank/DDBJ databases">
        <authorList>
            <person name="Zhirakovskaya E."/>
        </authorList>
    </citation>
    <scope>NUCLEOTIDE SEQUENCE</scope>
</reference>
<dbReference type="InterPro" id="IPR003544">
    <property type="entry name" value="Cyt_c_biogenesis_CcmB"/>
</dbReference>
<comment type="similarity">
    <text evidence="2">Belongs to the CcmB/CycW/HelB family.</text>
</comment>
<protein>
    <submittedName>
        <fullName evidence="7">Uncharacterized protein</fullName>
    </submittedName>
</protein>
<accession>A0A3B1C967</accession>
<keyword evidence="4 6" id="KW-1133">Transmembrane helix</keyword>
<dbReference type="GO" id="GO:0017004">
    <property type="term" value="P:cytochrome complex assembly"/>
    <property type="evidence" value="ECO:0007669"/>
    <property type="project" value="InterPro"/>
</dbReference>
<name>A0A3B1C967_9ZZZZ</name>
<dbReference type="Pfam" id="PF03379">
    <property type="entry name" value="CcmB"/>
    <property type="match status" value="1"/>
</dbReference>
<comment type="subcellular location">
    <subcellularLocation>
        <location evidence="1">Membrane</location>
        <topology evidence="1">Multi-pass membrane protein</topology>
    </subcellularLocation>
</comment>
<dbReference type="GO" id="GO:0015232">
    <property type="term" value="F:heme transmembrane transporter activity"/>
    <property type="evidence" value="ECO:0007669"/>
    <property type="project" value="InterPro"/>
</dbReference>
<gene>
    <name evidence="7" type="ORF">MNBD_NITROSPINAE01-1257</name>
</gene>
<evidence type="ECO:0000256" key="6">
    <source>
        <dbReference type="SAM" id="Phobius"/>
    </source>
</evidence>
<sequence>MGFWSGVLAIVRKDLRMEFRGKEVFTTTLMFSLLVLVLFNFA</sequence>
<evidence type="ECO:0000256" key="4">
    <source>
        <dbReference type="ARBA" id="ARBA00022989"/>
    </source>
</evidence>
<evidence type="ECO:0000256" key="2">
    <source>
        <dbReference type="ARBA" id="ARBA00010544"/>
    </source>
</evidence>
<evidence type="ECO:0000313" key="7">
    <source>
        <dbReference type="EMBL" id="VAX21213.1"/>
    </source>
</evidence>
<proteinExistence type="inferred from homology"/>
<feature type="non-terminal residue" evidence="7">
    <location>
        <position position="42"/>
    </location>
</feature>